<name>A0ACB6FX93_9PLEO</name>
<reference evidence="1 2" key="1">
    <citation type="journal article" date="2019" name="bioRxiv">
        <title>Genomics, evolutionary history and diagnostics of the Alternaria alternata species group including apple and Asian pear pathotypes.</title>
        <authorList>
            <person name="Armitage A.D."/>
            <person name="Cockerton H.M."/>
            <person name="Sreenivasaprasad S."/>
            <person name="Woodhall J.W."/>
            <person name="Lane C.R."/>
            <person name="Harrison R.J."/>
            <person name="Clarkson J.P."/>
        </authorList>
    </citation>
    <scope>NUCLEOTIDE SEQUENCE [LARGE SCALE GENOMIC DNA]</scope>
    <source>
        <strain evidence="1 2">FERA 650</strain>
    </source>
</reference>
<protein>
    <submittedName>
        <fullName evidence="1">Uncharacterized protein</fullName>
    </submittedName>
</protein>
<comment type="caution">
    <text evidence="1">The sequence shown here is derived from an EMBL/GenBank/DDBJ whole genome shotgun (WGS) entry which is preliminary data.</text>
</comment>
<evidence type="ECO:0000313" key="2">
    <source>
        <dbReference type="Proteomes" id="UP000293547"/>
    </source>
</evidence>
<dbReference type="Proteomes" id="UP000293547">
    <property type="component" value="Unassembled WGS sequence"/>
</dbReference>
<sequence>MSHDYFEQRASKRRRLSNEPFISEIGGCQRRHNPYGCSSIETWGTPASVANGVSTQYEEFDNPREVTVGLNDVSFSWQYQCTSLHASALPQTLARTTEVSLPSYSVNHEHLLCRDEQPSKSPPTISGPGVVGASPPDVAVISGEEAMPVCFGMIKDLHAEVQSSHVSDALTGCVSIGFSPPNQLIYKEACIGRFDDRSAEILCVICEDPLIELQLMLTRVKRPHQRGSLPSISAILYGPEWLSEDIGAFCQDSEIYLQDPLGCDRDVPYCNPHRISSDQDVCCTTFELERASTDVVVTNLHIADALDVLSSPRTLGEVETPRWLKTKLLLHQRQALFFMIKREIGWALEDGACDVWTKLTRDTSALYRNNITGDVQTDQPRSFKGGILADTMGLGKSLSMIALLMHGIDSSNEGDSSARPTFTSHRDVDTTLLVVPPSLLQTWEEQLQHRITTIEEAHSYRLVLTTYQTVETEWREHSSSAASPLFSINWRRIILDEAHYISNHQSNTCKAICSLEAQARWAVTGTPLQNRLGDVATLCQFLRVHPYDDRETFNKDIIDPWKAGDNNTAISRLKRLLQCILLRRSKGSVRLPERTDLRHTLQLSEEERQHYATAENNVARSIDAVLGANSNTAFNVTSIIQQINELRLICDLGIYRKPPKPVSLAENNTWNTRVAQRALNALTATNGICCKSCGEIQDGTRYDNTFGTNLYATRLWLFSCFSIACESCMERNPSIRCSCVRQCPVALVTHAPRAMDSGASSPVEWPSDSEEVLPTKVNALVDDLLKQTPGTKSIVFTFWSSTLDLIEKGLSRASITFTRYDGNTTPTNRSVALNNFRRNPNISVILMTISCAAVGLNITAATRAYIMEPQWNPTVEEQALARVHRMGQTKEVTTIRYVMADTFEERVIETQQRKRELAELLLSTEPHAESEHSLDRLRIYNQFKDAPSDYDHLKRHVQQLSAATEDTAAWLVKAEKDEEIPQSRLRLNSLKSMHGVCNCTLDEVVDFLHNHINVKTAHGALKYIAKLRFISDDAEKLAKKLQSDTSLLNLRLSSIQCLSVMEIKTGLKVLTEEYRRGKREPSVISRAITDHQPAEKAEMFEQISQDLLDKEVHPECINLNKPYLDEWLSKVIEEGGLDEDDPPTSQQLEVPPTATTTIMNPFAEPRTSPPMDMDAAEHSGCSPTSPGTQPVMADDTNIAPTFPDDNQDPFEDLEKEPVVLDDSITVRNGGSVRDERRPRSNSTTSSASKPDDWHPYDRPEPTYVRNKLQPLLIAEPTPDPLSADSMHAIMRAFHQADYRDEGFLTRHTVLFHLRDVLKDAPWITYSDDFESKVLRFDANHDGYFGKNEFLSLIQNLMRYTSQARETRIANDFAAVVSQARADWVDRRAVTPLPFLHWGFAKAPGGKEGYFDTILQNPVKDAPYDTCLSAFSQLAWEAKECVSRISDFETEWIGKVPKTLQDEYLVPLRKVQRVAIAFTPLENKSSPHERSDLDNFLDCSRLSAYLHDVTDDPEIDRTSSLLVAARGICKIILDNVLGFTFTLKSAQKLRTSNYNNFGEFKSWWDRNRMTWRSNKIVIESAKWNVVEDAVNQYSKAGISKAVVIRAHKFITIFRRREIEKAMRRRKRLTEETPWEGHIEQAAISGLNQNWISKTIGPSKIFLKISIYDDQTLYHANREMFTTPQKRAAEHNWRLGPESNIRLLPASRVEVSVLTLDLKRPGGRADGTLMYRSGAIMISRLNFMARTADVGVRRITGTLYPVQGSFSDIDYEKKSACAFDIEIHMKDSPEFMKRINSLEAKDWRPLLLEDLPGDADPMEYHVYTDPEEYHMYTDAYRDKVLKKRIDSVGNGT</sequence>
<dbReference type="EMBL" id="PDWZ02000002">
    <property type="protein sequence ID" value="KAB2109033.1"/>
    <property type="molecule type" value="Genomic_DNA"/>
</dbReference>
<proteinExistence type="predicted"/>
<keyword evidence="2" id="KW-1185">Reference proteome</keyword>
<organism evidence="1 2">
    <name type="scientific">Alternaria gaisen</name>
    <dbReference type="NCBI Taxonomy" id="167740"/>
    <lineage>
        <taxon>Eukaryota</taxon>
        <taxon>Fungi</taxon>
        <taxon>Dikarya</taxon>
        <taxon>Ascomycota</taxon>
        <taxon>Pezizomycotina</taxon>
        <taxon>Dothideomycetes</taxon>
        <taxon>Pleosporomycetidae</taxon>
        <taxon>Pleosporales</taxon>
        <taxon>Pleosporineae</taxon>
        <taxon>Pleosporaceae</taxon>
        <taxon>Alternaria</taxon>
        <taxon>Alternaria sect. Alternaria</taxon>
    </lineage>
</organism>
<evidence type="ECO:0000313" key="1">
    <source>
        <dbReference type="EMBL" id="KAB2109033.1"/>
    </source>
</evidence>
<accession>A0ACB6FX93</accession>
<gene>
    <name evidence="1" type="ORF">AG0111_0g2534</name>
</gene>